<gene>
    <name evidence="4" type="ORF">HNQ61_002918</name>
</gene>
<evidence type="ECO:0000256" key="2">
    <source>
        <dbReference type="ARBA" id="ARBA00022801"/>
    </source>
</evidence>
<keyword evidence="5" id="KW-1185">Reference proteome</keyword>
<comment type="similarity">
    <text evidence="1">Belongs to the peptidase S13 family.</text>
</comment>
<evidence type="ECO:0000256" key="1">
    <source>
        <dbReference type="ARBA" id="ARBA00006096"/>
    </source>
</evidence>
<evidence type="ECO:0000256" key="3">
    <source>
        <dbReference type="SAM" id="SignalP"/>
    </source>
</evidence>
<dbReference type="Pfam" id="PF02113">
    <property type="entry name" value="Peptidase_S13"/>
    <property type="match status" value="1"/>
</dbReference>
<dbReference type="GO" id="GO:0009002">
    <property type="term" value="F:serine-type D-Ala-D-Ala carboxypeptidase activity"/>
    <property type="evidence" value="ECO:0007669"/>
    <property type="project" value="UniProtKB-EC"/>
</dbReference>
<dbReference type="Gene3D" id="3.40.710.10">
    <property type="entry name" value="DD-peptidase/beta-lactamase superfamily"/>
    <property type="match status" value="2"/>
</dbReference>
<dbReference type="PANTHER" id="PTHR30023:SF0">
    <property type="entry name" value="PENICILLIN-SENSITIVE CARBOXYPEPTIDASE A"/>
    <property type="match status" value="1"/>
</dbReference>
<dbReference type="SUPFAM" id="SSF56601">
    <property type="entry name" value="beta-lactamase/transpeptidase-like"/>
    <property type="match status" value="1"/>
</dbReference>
<dbReference type="PROSITE" id="PS51257">
    <property type="entry name" value="PROKAR_LIPOPROTEIN"/>
    <property type="match status" value="1"/>
</dbReference>
<feature type="chain" id="PRO_5032537362" evidence="3">
    <location>
        <begin position="24"/>
        <end position="498"/>
    </location>
</feature>
<keyword evidence="4" id="KW-0121">Carboxypeptidase</keyword>
<dbReference type="AlphaFoldDB" id="A0A841H005"/>
<dbReference type="PANTHER" id="PTHR30023">
    <property type="entry name" value="D-ALANYL-D-ALANINE CARBOXYPEPTIDASE"/>
    <property type="match status" value="1"/>
</dbReference>
<dbReference type="EMBL" id="JACHIA010000007">
    <property type="protein sequence ID" value="MBB6071294.1"/>
    <property type="molecule type" value="Genomic_DNA"/>
</dbReference>
<dbReference type="PRINTS" id="PR00922">
    <property type="entry name" value="DADACBPTASE3"/>
</dbReference>
<keyword evidence="2 4" id="KW-0378">Hydrolase</keyword>
<dbReference type="Gene3D" id="3.50.80.20">
    <property type="entry name" value="D-Ala-D-Ala carboxypeptidase C, peptidase S13"/>
    <property type="match status" value="1"/>
</dbReference>
<reference evidence="4 5" key="1">
    <citation type="submission" date="2020-08" db="EMBL/GenBank/DDBJ databases">
        <title>Genomic Encyclopedia of Type Strains, Phase IV (KMG-IV): sequencing the most valuable type-strain genomes for metagenomic binning, comparative biology and taxonomic classification.</title>
        <authorList>
            <person name="Goeker M."/>
        </authorList>
    </citation>
    <scope>NUCLEOTIDE SEQUENCE [LARGE SCALE GENOMIC DNA]</scope>
    <source>
        <strain evidence="4 5">DSM 29007</strain>
    </source>
</reference>
<protein>
    <submittedName>
        <fullName evidence="4">D-alanyl-D-alanine carboxypeptidase/D-alanyl-D-alanine-endopeptidase (Penicillin-binding protein 4)</fullName>
        <ecNumber evidence="4">3.4.16.4</ecNumber>
        <ecNumber evidence="4">3.4.21.-</ecNumber>
    </submittedName>
</protein>
<dbReference type="EC" id="3.4.16.4" evidence="4"/>
<organism evidence="4 5">
    <name type="scientific">Longimicrobium terrae</name>
    <dbReference type="NCBI Taxonomy" id="1639882"/>
    <lineage>
        <taxon>Bacteria</taxon>
        <taxon>Pseudomonadati</taxon>
        <taxon>Gemmatimonadota</taxon>
        <taxon>Longimicrobiia</taxon>
        <taxon>Longimicrobiales</taxon>
        <taxon>Longimicrobiaceae</taxon>
        <taxon>Longimicrobium</taxon>
    </lineage>
</organism>
<evidence type="ECO:0000313" key="5">
    <source>
        <dbReference type="Proteomes" id="UP000582837"/>
    </source>
</evidence>
<dbReference type="GO" id="GO:0000270">
    <property type="term" value="P:peptidoglycan metabolic process"/>
    <property type="evidence" value="ECO:0007669"/>
    <property type="project" value="TreeGrafter"/>
</dbReference>
<dbReference type="Proteomes" id="UP000582837">
    <property type="component" value="Unassembled WGS sequence"/>
</dbReference>
<dbReference type="RefSeq" id="WP_170034051.1">
    <property type="nucleotide sequence ID" value="NZ_JABDTL010000001.1"/>
</dbReference>
<feature type="signal peptide" evidence="3">
    <location>
        <begin position="1"/>
        <end position="23"/>
    </location>
</feature>
<keyword evidence="3" id="KW-0732">Signal</keyword>
<dbReference type="InterPro" id="IPR012338">
    <property type="entry name" value="Beta-lactam/transpept-like"/>
</dbReference>
<evidence type="ECO:0000313" key="4">
    <source>
        <dbReference type="EMBL" id="MBB6071294.1"/>
    </source>
</evidence>
<accession>A0A841H005</accession>
<dbReference type="EC" id="3.4.21.-" evidence="4"/>
<proteinExistence type="inferred from homology"/>
<name>A0A841H005_9BACT</name>
<sequence length="498" mass="52090">MNLRRFPALLAAAALGACAPALASGPAPATRAEDPRAAVAAAVDSIFNDTLFAPAQWGVLVRSVETGETVYSRNADKLFVPASNMKIVTAAAALETLGPDYRYRTRVAASGPVRGGVLQGDLVVQGSGDPTISERFAGDVRTVFRAWADSLRAHGVTRITGAVIGDDDRFDDLQFGRGWAWDDVQDSYSAEIGALELNEGFVTVRVQPRAGAAPVVTLRPATSSIPVSITATTGAADAPSTLRISRGARGDILVSGAIPADTAFIQQEVSVINNTAQFAAVLRDALQESGITVGGAAVDADDLPRGARGATTDLFTHTSVPLREILPGFLKPSQNQIGELLLKTMGAELRGAGTADAGIAVVDSVTRAWGLPRRLLSQADGSGLSRYNLVAPSFLIAVLDHERRGPNAAVFRDALPVAGVDGTLAARMRGTPLQGNVHAKTGTLGGVRSLSGYFTTAAGEPMMFSMIVNNHTLSARDADRLAEAALLRFHRLPRAPSR</sequence>
<dbReference type="InterPro" id="IPR000667">
    <property type="entry name" value="Peptidase_S13"/>
</dbReference>
<dbReference type="GO" id="GO:0006508">
    <property type="term" value="P:proteolysis"/>
    <property type="evidence" value="ECO:0007669"/>
    <property type="project" value="InterPro"/>
</dbReference>
<keyword evidence="4" id="KW-0645">Protease</keyword>
<comment type="caution">
    <text evidence="4">The sequence shown here is derived from an EMBL/GenBank/DDBJ whole genome shotgun (WGS) entry which is preliminary data.</text>
</comment>
<dbReference type="NCBIfam" id="TIGR00666">
    <property type="entry name" value="PBP4"/>
    <property type="match status" value="1"/>
</dbReference>